<feature type="domain" description="P/Homo B" evidence="8">
    <location>
        <begin position="371"/>
        <end position="497"/>
    </location>
</feature>
<dbReference type="PROSITE" id="PS51892">
    <property type="entry name" value="SUBTILASE"/>
    <property type="match status" value="1"/>
</dbReference>
<dbReference type="PROSITE" id="PS51829">
    <property type="entry name" value="P_HOMO_B"/>
    <property type="match status" value="1"/>
</dbReference>
<dbReference type="InterPro" id="IPR008979">
    <property type="entry name" value="Galactose-bd-like_sf"/>
</dbReference>
<dbReference type="PROSITE" id="PS00138">
    <property type="entry name" value="SUBTILASE_SER"/>
    <property type="match status" value="1"/>
</dbReference>
<dbReference type="InterPro" id="IPR023828">
    <property type="entry name" value="Peptidase_S8_Ser-AS"/>
</dbReference>
<feature type="non-terminal residue" evidence="9">
    <location>
        <position position="614"/>
    </location>
</feature>
<keyword evidence="5 7" id="KW-0720">Serine protease</keyword>
<dbReference type="Gene3D" id="2.60.120.260">
    <property type="entry name" value="Galactose-binding domain-like"/>
    <property type="match status" value="1"/>
</dbReference>
<feature type="active site" description="Charge relay system" evidence="7">
    <location>
        <position position="50"/>
    </location>
</feature>
<reference evidence="9" key="1">
    <citation type="submission" date="2024-02" db="EMBL/GenBank/DDBJ databases">
        <title>Genome sequences of strain Gemmobacter sp. JM10B15.</title>
        <authorList>
            <person name="Zhang M."/>
        </authorList>
    </citation>
    <scope>NUCLEOTIDE SEQUENCE</scope>
    <source>
        <strain evidence="9">JM10B15</strain>
    </source>
</reference>
<dbReference type="PANTHER" id="PTHR42884:SF14">
    <property type="entry name" value="NEUROENDOCRINE CONVERTASE 1"/>
    <property type="match status" value="1"/>
</dbReference>
<dbReference type="SUPFAM" id="SSF51120">
    <property type="entry name" value="beta-Roll"/>
    <property type="match status" value="1"/>
</dbReference>
<dbReference type="Gene3D" id="3.40.50.200">
    <property type="entry name" value="Peptidase S8/S53 domain"/>
    <property type="match status" value="1"/>
</dbReference>
<evidence type="ECO:0000256" key="3">
    <source>
        <dbReference type="ARBA" id="ARBA00022729"/>
    </source>
</evidence>
<dbReference type="InterPro" id="IPR001343">
    <property type="entry name" value="Hemolysn_Ca-bd"/>
</dbReference>
<proteinExistence type="inferred from homology"/>
<sequence length="614" mass="63740">MPMPTDPLLSQQWHLVNPTFGLLDLNVAPVWNPLEGPAYSGAGVRFVVIDDGFDYLHSDLAPNYNTTLDFDYDGGDFDPFGTSGDAHGTAVMGIIGAAANGSGVVGIAHGAELIGYRTHSLISDFWLQNIRDAIAQSATNALADVVNISQGIGNDTNSEFGFGYDAARFDEIETSIGTAVNSGRGGLGTIIVKSAGNSRSADYDVNADDWTNDTRQVVVAAVDQDGFISDYSSYGAAVLVSGFGTPGEVVTTDRSGAEGYDPGDVTSTFNGTSSAAPMVSGVVGLMLDANENLGWRDVQTILAASARHVGSEIGAGLAGSEEFAWEWNAASTWNGGGMHFSNDYGYGLVDAHAAVRLAESWLRNGESAGTSGTQATNTVDVLNAATVIPDGNTTGLSFSGTANFDDIVERVTVEMTLSTTFTADMEVYLTSPDGTERLMIRDTGGGTDFNGTWTFESQGFRGERAGGTWTVRVVDDAGVDVLSVSDIVIRTFGSSDSGDRYIYTDEYADYAGVSGHATTKTDSNGGFDTVNAAAVTSNSLIRLDGVAGSIAGQTASFNNIENAIGGDGNDTLIGSSAANLLHGMRGADSLNGGAGADTMLGGTGNDRYNVDSYS</sequence>
<dbReference type="InterPro" id="IPR000209">
    <property type="entry name" value="Peptidase_S8/S53_dom"/>
</dbReference>
<evidence type="ECO:0000313" key="10">
    <source>
        <dbReference type="Proteomes" id="UP001431963"/>
    </source>
</evidence>
<dbReference type="CDD" id="cd04059">
    <property type="entry name" value="Peptidases_S8_Protein_convertases_Kexins_Furin-like"/>
    <property type="match status" value="1"/>
</dbReference>
<comment type="caution">
    <text evidence="9">The sequence shown here is derived from an EMBL/GenBank/DDBJ whole genome shotgun (WGS) entry which is preliminary data.</text>
</comment>
<dbReference type="PRINTS" id="PR00313">
    <property type="entry name" value="CABNDNGRPT"/>
</dbReference>
<keyword evidence="4 7" id="KW-0378">Hydrolase</keyword>
<evidence type="ECO:0000259" key="8">
    <source>
        <dbReference type="PROSITE" id="PS51829"/>
    </source>
</evidence>
<accession>A0ABU8C0S2</accession>
<evidence type="ECO:0000256" key="7">
    <source>
        <dbReference type="PROSITE-ProRule" id="PRU01240"/>
    </source>
</evidence>
<dbReference type="InterPro" id="IPR002884">
    <property type="entry name" value="P_dom"/>
</dbReference>
<dbReference type="InterPro" id="IPR036852">
    <property type="entry name" value="Peptidase_S8/S53_dom_sf"/>
</dbReference>
<organism evidence="9 10">
    <name type="scientific">Gemmobacter denitrificans</name>
    <dbReference type="NCBI Taxonomy" id="3123040"/>
    <lineage>
        <taxon>Bacteria</taxon>
        <taxon>Pseudomonadati</taxon>
        <taxon>Pseudomonadota</taxon>
        <taxon>Alphaproteobacteria</taxon>
        <taxon>Rhodobacterales</taxon>
        <taxon>Paracoccaceae</taxon>
        <taxon>Gemmobacter</taxon>
    </lineage>
</organism>
<dbReference type="RefSeq" id="WP_335425602.1">
    <property type="nucleotide sequence ID" value="NZ_JBALHR010000040.1"/>
</dbReference>
<dbReference type="Pfam" id="PF01483">
    <property type="entry name" value="P_proprotein"/>
    <property type="match status" value="1"/>
</dbReference>
<dbReference type="Pfam" id="PF00082">
    <property type="entry name" value="Peptidase_S8"/>
    <property type="match status" value="1"/>
</dbReference>
<dbReference type="PRINTS" id="PR00723">
    <property type="entry name" value="SUBTILISIN"/>
</dbReference>
<dbReference type="SUPFAM" id="SSF52743">
    <property type="entry name" value="Subtilisin-like"/>
    <property type="match status" value="1"/>
</dbReference>
<protein>
    <submittedName>
        <fullName evidence="9">S8 family serine peptidase</fullName>
    </submittedName>
</protein>
<dbReference type="InterPro" id="IPR011049">
    <property type="entry name" value="Serralysin-like_metalloprot_C"/>
</dbReference>
<evidence type="ECO:0000313" key="9">
    <source>
        <dbReference type="EMBL" id="MEH7830562.1"/>
    </source>
</evidence>
<evidence type="ECO:0000256" key="2">
    <source>
        <dbReference type="ARBA" id="ARBA00022670"/>
    </source>
</evidence>
<evidence type="ECO:0000256" key="6">
    <source>
        <dbReference type="ARBA" id="ARBA00022837"/>
    </source>
</evidence>
<dbReference type="Gene3D" id="2.150.10.10">
    <property type="entry name" value="Serralysin-like metalloprotease, C-terminal"/>
    <property type="match status" value="1"/>
</dbReference>
<name>A0ABU8C0S2_9RHOB</name>
<evidence type="ECO:0000256" key="1">
    <source>
        <dbReference type="ARBA" id="ARBA00005325"/>
    </source>
</evidence>
<feature type="active site" description="Charge relay system" evidence="7">
    <location>
        <position position="87"/>
    </location>
</feature>
<dbReference type="Proteomes" id="UP001431963">
    <property type="component" value="Unassembled WGS sequence"/>
</dbReference>
<comment type="similarity">
    <text evidence="1">Belongs to the peptidase S8 family. Furin subfamily.</text>
</comment>
<dbReference type="Pfam" id="PF00353">
    <property type="entry name" value="HemolysinCabind"/>
    <property type="match status" value="1"/>
</dbReference>
<keyword evidence="10" id="KW-1185">Reference proteome</keyword>
<dbReference type="PANTHER" id="PTHR42884">
    <property type="entry name" value="PROPROTEIN CONVERTASE SUBTILISIN/KEXIN-RELATED"/>
    <property type="match status" value="1"/>
</dbReference>
<evidence type="ECO:0000256" key="5">
    <source>
        <dbReference type="ARBA" id="ARBA00022825"/>
    </source>
</evidence>
<feature type="active site" description="Charge relay system" evidence="7">
    <location>
        <position position="273"/>
    </location>
</feature>
<dbReference type="EMBL" id="JBALHR010000040">
    <property type="protein sequence ID" value="MEH7830562.1"/>
    <property type="molecule type" value="Genomic_DNA"/>
</dbReference>
<keyword evidence="3" id="KW-0732">Signal</keyword>
<dbReference type="InterPro" id="IPR015500">
    <property type="entry name" value="Peptidase_S8_subtilisin-rel"/>
</dbReference>
<evidence type="ECO:0000256" key="4">
    <source>
        <dbReference type="ARBA" id="ARBA00022801"/>
    </source>
</evidence>
<keyword evidence="2 7" id="KW-0645">Protease</keyword>
<keyword evidence="6" id="KW-0106">Calcium</keyword>
<dbReference type="InterPro" id="IPR034182">
    <property type="entry name" value="Kexin/furin"/>
</dbReference>
<dbReference type="SUPFAM" id="SSF49785">
    <property type="entry name" value="Galactose-binding domain-like"/>
    <property type="match status" value="1"/>
</dbReference>
<gene>
    <name evidence="9" type="ORF">V6590_20675</name>
</gene>